<keyword evidence="3" id="KW-1185">Reference proteome</keyword>
<comment type="caution">
    <text evidence="2">The sequence shown here is derived from an EMBL/GenBank/DDBJ whole genome shotgun (WGS) entry which is preliminary data.</text>
</comment>
<dbReference type="HOGENOM" id="CLU_798445_0_0_10"/>
<evidence type="ECO:0000256" key="1">
    <source>
        <dbReference type="SAM" id="SignalP"/>
    </source>
</evidence>
<evidence type="ECO:0000313" key="2">
    <source>
        <dbReference type="EMBL" id="EOA52082.1"/>
    </source>
</evidence>
<proteinExistence type="predicted"/>
<keyword evidence="1" id="KW-0732">Signal</keyword>
<gene>
    <name evidence="2" type="ORF">HMPREF1534_03973</name>
</gene>
<accession>U6R873</accession>
<dbReference type="EMBL" id="AQHY01000045">
    <property type="protein sequence ID" value="EOA52082.1"/>
    <property type="molecule type" value="Genomic_DNA"/>
</dbReference>
<dbReference type="Pfam" id="PF17170">
    <property type="entry name" value="DUF5128"/>
    <property type="match status" value="1"/>
</dbReference>
<feature type="signal peptide" evidence="1">
    <location>
        <begin position="1"/>
        <end position="26"/>
    </location>
</feature>
<evidence type="ECO:0008006" key="4">
    <source>
        <dbReference type="Google" id="ProtNLM"/>
    </source>
</evidence>
<dbReference type="InterPro" id="IPR011042">
    <property type="entry name" value="6-blade_b-propeller_TolB-like"/>
</dbReference>
<dbReference type="AlphaFoldDB" id="U6R873"/>
<reference evidence="2 3" key="1">
    <citation type="submission" date="2013-04" db="EMBL/GenBank/DDBJ databases">
        <title>The Genome Sequence of Bacteroides massiliensis DSM 17679.</title>
        <authorList>
            <consortium name="The Broad Institute Genomics Platform"/>
            <person name="Earl A."/>
            <person name="Ward D."/>
            <person name="Feldgarden M."/>
            <person name="Gevers D."/>
            <person name="Martens E."/>
            <person name="Fenner L."/>
            <person name="Roux V."/>
            <person name="Mallet M.N."/>
            <person name="Raoult D."/>
            <person name="Walker B."/>
            <person name="Young S."/>
            <person name="Zeng Q."/>
            <person name="Gargeya S."/>
            <person name="Fitzgerald M."/>
            <person name="Haas B."/>
            <person name="Abouelleil A."/>
            <person name="Allen A.W."/>
            <person name="Alvarado L."/>
            <person name="Arachchi H.M."/>
            <person name="Berlin A.M."/>
            <person name="Chapman S.B."/>
            <person name="Gainer-Dewar J."/>
            <person name="Goldberg J."/>
            <person name="Griggs A."/>
            <person name="Gujja S."/>
            <person name="Hansen M."/>
            <person name="Howarth C."/>
            <person name="Imamovic A."/>
            <person name="Ireland A."/>
            <person name="Larimer J."/>
            <person name="McCowan C."/>
            <person name="Murphy C."/>
            <person name="Pearson M."/>
            <person name="Poon T.W."/>
            <person name="Priest M."/>
            <person name="Roberts A."/>
            <person name="Saif S."/>
            <person name="Shea T."/>
            <person name="Sisk P."/>
            <person name="Sykes S."/>
            <person name="Wortman J."/>
            <person name="Nusbaum C."/>
            <person name="Birren B."/>
        </authorList>
    </citation>
    <scope>NUCLEOTIDE SEQUENCE [LARGE SCALE GENOMIC DNA]</scope>
    <source>
        <strain evidence="3">B84634 / Timone 84634 / DSM 17679 / JCM 13223</strain>
    </source>
</reference>
<feature type="chain" id="PRO_5004679118" description="6-bladed beta-propeller" evidence="1">
    <location>
        <begin position="27"/>
        <end position="347"/>
    </location>
</feature>
<dbReference type="PATRIC" id="fig|1121098.3.peg.4060"/>
<dbReference type="SUPFAM" id="SSF63825">
    <property type="entry name" value="YWTD domain"/>
    <property type="match status" value="1"/>
</dbReference>
<dbReference type="STRING" id="1121098.HMPREF1534_03973"/>
<protein>
    <recommendedName>
        <fullName evidence="4">6-bladed beta-propeller</fullName>
    </recommendedName>
</protein>
<sequence length="347" mass="40518">MGKLPLIMYRCIFMFLLLCTSCVEQKDTTSIKIDLMATDSDTLYYSSFVDSLSYIPLETKDDCLIREITDAILTNQYIFILDTPQQSVWIYSTKGKFIRSLHHQGNGPGEYINLIQFEYDADNRELLLLDGWNKSILRYSPDDKFIDKTVLDIYPSDFKKTADGYLLSMLGAPDSIGGVYSYSSQNHKSTQLIKRTYNLPCNFNWELMGYDNEITFMAPPFDNIVYSYDKKGALRQQIPFKIYPLPTQSYTEDVSTQHLPDFIRTNYIESSHWLYATYWRAESGLRVFLYNKQNGDLQIGKRLVNDIDRVKYTYMTSSCNHNRFVFGYRKEENTDDNPILQILHLKN</sequence>
<name>U6R873_9BACT</name>
<dbReference type="eggNOG" id="COG3391">
    <property type="taxonomic scope" value="Bacteria"/>
</dbReference>
<dbReference type="Gene3D" id="2.120.10.30">
    <property type="entry name" value="TolB, C-terminal domain"/>
    <property type="match status" value="1"/>
</dbReference>
<dbReference type="OrthoDB" id="1050042at2"/>
<evidence type="ECO:0000313" key="3">
    <source>
        <dbReference type="Proteomes" id="UP000017831"/>
    </source>
</evidence>
<dbReference type="Proteomes" id="UP000017831">
    <property type="component" value="Unassembled WGS sequence"/>
</dbReference>
<organism evidence="2 3">
    <name type="scientific">Phocaeicola massiliensis B84634 = Timone 84634 = DSM 17679 = JCM 13223</name>
    <dbReference type="NCBI Taxonomy" id="1121098"/>
    <lineage>
        <taxon>Bacteria</taxon>
        <taxon>Pseudomonadati</taxon>
        <taxon>Bacteroidota</taxon>
        <taxon>Bacteroidia</taxon>
        <taxon>Bacteroidales</taxon>
        <taxon>Bacteroidaceae</taxon>
        <taxon>Phocaeicola</taxon>
    </lineage>
</organism>